<dbReference type="EMBL" id="JAVJAF010000001">
    <property type="protein sequence ID" value="MDR6232818.1"/>
    <property type="molecule type" value="Genomic_DNA"/>
</dbReference>
<dbReference type="SUPFAM" id="SSF56042">
    <property type="entry name" value="PurM C-terminal domain-like"/>
    <property type="match status" value="1"/>
</dbReference>
<dbReference type="Pfam" id="PF00586">
    <property type="entry name" value="AIRS"/>
    <property type="match status" value="1"/>
</dbReference>
<dbReference type="GO" id="GO:0009030">
    <property type="term" value="F:thiamine-phosphate kinase activity"/>
    <property type="evidence" value="ECO:0007669"/>
    <property type="project" value="InterPro"/>
</dbReference>
<dbReference type="InterPro" id="IPR011413">
    <property type="entry name" value="UCP036540_AIR"/>
</dbReference>
<feature type="domain" description="PurM-like C-terminal" evidence="3">
    <location>
        <begin position="193"/>
        <end position="306"/>
    </location>
</feature>
<dbReference type="Pfam" id="PF02769">
    <property type="entry name" value="AIRS_C"/>
    <property type="match status" value="1"/>
</dbReference>
<name>A0AAJ2BEN0_9PSED</name>
<dbReference type="InterPro" id="IPR010918">
    <property type="entry name" value="PurM-like_C_dom"/>
</dbReference>
<dbReference type="InterPro" id="IPR016188">
    <property type="entry name" value="PurM-like_N"/>
</dbReference>
<dbReference type="RefSeq" id="WP_309754868.1">
    <property type="nucleotide sequence ID" value="NZ_JAVJAF010000001.1"/>
</dbReference>
<protein>
    <submittedName>
        <fullName evidence="4">AIR synthase-related protein</fullName>
    </submittedName>
</protein>
<dbReference type="InterPro" id="IPR024030">
    <property type="entry name" value="AIR_synthase-rel_sll0787"/>
</dbReference>
<dbReference type="InterPro" id="IPR036676">
    <property type="entry name" value="PurM-like_C_sf"/>
</dbReference>
<dbReference type="Gene3D" id="3.30.1330.10">
    <property type="entry name" value="PurM-like, N-terminal domain"/>
    <property type="match status" value="1"/>
</dbReference>
<dbReference type="GO" id="GO:0009228">
    <property type="term" value="P:thiamine biosynthetic process"/>
    <property type="evidence" value="ECO:0007669"/>
    <property type="project" value="UniProtKB-KW"/>
</dbReference>
<evidence type="ECO:0000259" key="2">
    <source>
        <dbReference type="Pfam" id="PF00586"/>
    </source>
</evidence>
<dbReference type="PANTHER" id="PTHR30270:SF0">
    <property type="entry name" value="THIAMINE-MONOPHOSPHATE KINASE"/>
    <property type="match status" value="1"/>
</dbReference>
<dbReference type="PANTHER" id="PTHR30270">
    <property type="entry name" value="THIAMINE-MONOPHOSPHATE KINASE"/>
    <property type="match status" value="1"/>
</dbReference>
<dbReference type="SUPFAM" id="SSF55326">
    <property type="entry name" value="PurM N-terminal domain-like"/>
    <property type="match status" value="1"/>
</dbReference>
<dbReference type="Proteomes" id="UP001268036">
    <property type="component" value="Unassembled WGS sequence"/>
</dbReference>
<evidence type="ECO:0000313" key="5">
    <source>
        <dbReference type="Proteomes" id="UP001268036"/>
    </source>
</evidence>
<reference evidence="4" key="1">
    <citation type="submission" date="2023-08" db="EMBL/GenBank/DDBJ databases">
        <title>Functional and genomic diversity of the sorghum phyllosphere microbiome.</title>
        <authorList>
            <person name="Shade A."/>
        </authorList>
    </citation>
    <scope>NUCLEOTIDE SEQUENCE</scope>
    <source>
        <strain evidence="4">SORGH_AS_0201</strain>
    </source>
</reference>
<keyword evidence="1" id="KW-0784">Thiamine biosynthesis</keyword>
<gene>
    <name evidence="4" type="ORF">QE440_000559</name>
</gene>
<dbReference type="InterPro" id="IPR006283">
    <property type="entry name" value="ThiL-like"/>
</dbReference>
<dbReference type="NCBIfam" id="TIGR04049">
    <property type="entry name" value="AIR_rel_sll0787"/>
    <property type="match status" value="1"/>
</dbReference>
<feature type="domain" description="PurM-like N-terminal" evidence="2">
    <location>
        <begin position="48"/>
        <end position="154"/>
    </location>
</feature>
<organism evidence="4 5">
    <name type="scientific">Pseudomonas oryzihabitans</name>
    <dbReference type="NCBI Taxonomy" id="47885"/>
    <lineage>
        <taxon>Bacteria</taxon>
        <taxon>Pseudomonadati</taxon>
        <taxon>Pseudomonadota</taxon>
        <taxon>Gammaproteobacteria</taxon>
        <taxon>Pseudomonadales</taxon>
        <taxon>Pseudomonadaceae</taxon>
        <taxon>Pseudomonas</taxon>
    </lineage>
</organism>
<evidence type="ECO:0000259" key="3">
    <source>
        <dbReference type="Pfam" id="PF02769"/>
    </source>
</evidence>
<dbReference type="PIRSF" id="PIRSF036540">
    <property type="entry name" value="UCP036540_AIR"/>
    <property type="match status" value="1"/>
</dbReference>
<evidence type="ECO:0000313" key="4">
    <source>
        <dbReference type="EMBL" id="MDR6232818.1"/>
    </source>
</evidence>
<sequence length="330" mass="35326">MSLDLSALLDTLRHSDAMRAKQAIQRPAQSLAPAPADKDGEARYALPGDDTAALRCGDQYLLLAIEGMLPQFVAQAPWFAGWSAVMANVSDITAMGGRAAAVVNAYWHHDTAAADQLLAGIRAACQAYGVHLVGGHTSQGPEHPTALAVAITGWARCLLSTLHVRPGQCLAMVADLDGRWHGDAPYWKAFEDVAPSRLRAKLEVIPQLAEAGLLQAAKDISNAGLLGTLLMLLEPTGSGAQLDLTKVPRPADAPLERWLRAFPSYGFLLTLDDRDLAAVTTAFAREGLQCAAIGRIDASARLSVELDGQRAEFWNLHDHSFTGFSQAEEF</sequence>
<dbReference type="Gene3D" id="3.90.650.10">
    <property type="entry name" value="PurM-like C-terminal domain"/>
    <property type="match status" value="1"/>
</dbReference>
<dbReference type="AlphaFoldDB" id="A0AAJ2BEN0"/>
<proteinExistence type="predicted"/>
<dbReference type="InterPro" id="IPR036921">
    <property type="entry name" value="PurM-like_N_sf"/>
</dbReference>
<comment type="caution">
    <text evidence="4">The sequence shown here is derived from an EMBL/GenBank/DDBJ whole genome shotgun (WGS) entry which is preliminary data.</text>
</comment>
<evidence type="ECO:0000256" key="1">
    <source>
        <dbReference type="ARBA" id="ARBA00022977"/>
    </source>
</evidence>
<accession>A0AAJ2BEN0</accession>